<dbReference type="EMBL" id="BSXN01005284">
    <property type="protein sequence ID" value="GME82567.1"/>
    <property type="molecule type" value="Genomic_DNA"/>
</dbReference>
<organism evidence="1 2">
    <name type="scientific">Candida boidinii</name>
    <name type="common">Yeast</name>
    <dbReference type="NCBI Taxonomy" id="5477"/>
    <lineage>
        <taxon>Eukaryota</taxon>
        <taxon>Fungi</taxon>
        <taxon>Dikarya</taxon>
        <taxon>Ascomycota</taxon>
        <taxon>Saccharomycotina</taxon>
        <taxon>Pichiomycetes</taxon>
        <taxon>Pichiales</taxon>
        <taxon>Pichiaceae</taxon>
        <taxon>Ogataea</taxon>
        <taxon>Ogataea/Candida clade</taxon>
    </lineage>
</organism>
<protein>
    <submittedName>
        <fullName evidence="1">Unnamed protein product</fullName>
    </submittedName>
</protein>
<gene>
    <name evidence="1" type="ORF">Cboi02_000680200</name>
</gene>
<reference evidence="1" key="1">
    <citation type="submission" date="2023-04" db="EMBL/GenBank/DDBJ databases">
        <title>Candida boidinii NBRC 10035.</title>
        <authorList>
            <person name="Ichikawa N."/>
            <person name="Sato H."/>
            <person name="Tonouchi N."/>
        </authorList>
    </citation>
    <scope>NUCLEOTIDE SEQUENCE</scope>
    <source>
        <strain evidence="1">NBRC 10035</strain>
    </source>
</reference>
<keyword evidence="2" id="KW-1185">Reference proteome</keyword>
<proteinExistence type="predicted"/>
<sequence>MPFTPSEELRHKVIAGYEHCTDFKKYDTILKDNLEVPRTMKNSTKNYQLINGILYFNHDATDSQRVCVPGTDDLRKLVKGQTFFEVKHPTTANSTTT</sequence>
<comment type="caution">
    <text evidence="1">The sequence shown here is derived from an EMBL/GenBank/DDBJ whole genome shotgun (WGS) entry which is preliminary data.</text>
</comment>
<evidence type="ECO:0000313" key="1">
    <source>
        <dbReference type="EMBL" id="GME82567.1"/>
    </source>
</evidence>
<accession>A0A9W6T998</accession>
<name>A0A9W6T998_CANBO</name>
<dbReference type="Proteomes" id="UP001165120">
    <property type="component" value="Unassembled WGS sequence"/>
</dbReference>
<evidence type="ECO:0000313" key="2">
    <source>
        <dbReference type="Proteomes" id="UP001165120"/>
    </source>
</evidence>
<dbReference type="AlphaFoldDB" id="A0A9W6T998"/>